<proteinExistence type="inferred from homology"/>
<feature type="transmembrane region" description="Helical" evidence="7">
    <location>
        <begin position="249"/>
        <end position="273"/>
    </location>
</feature>
<feature type="domain" description="ABC transmembrane type-1" evidence="8">
    <location>
        <begin position="59"/>
        <end position="270"/>
    </location>
</feature>
<comment type="caution">
    <text evidence="9">The sequence shown here is derived from an EMBL/GenBank/DDBJ whole genome shotgun (WGS) entry which is preliminary data.</text>
</comment>
<keyword evidence="6 7" id="KW-0472">Membrane</keyword>
<dbReference type="EMBL" id="JAHQCW010000010">
    <property type="protein sequence ID" value="MBU9736539.1"/>
    <property type="molecule type" value="Genomic_DNA"/>
</dbReference>
<dbReference type="Proteomes" id="UP000712157">
    <property type="component" value="Unassembled WGS sequence"/>
</dbReference>
<name>A0A949JYQ9_9FIRM</name>
<dbReference type="Pfam" id="PF00528">
    <property type="entry name" value="BPD_transp_1"/>
    <property type="match status" value="1"/>
</dbReference>
<evidence type="ECO:0000256" key="1">
    <source>
        <dbReference type="ARBA" id="ARBA00004651"/>
    </source>
</evidence>
<feature type="transmembrane region" description="Helical" evidence="7">
    <location>
        <begin position="144"/>
        <end position="168"/>
    </location>
</feature>
<feature type="transmembrane region" description="Helical" evidence="7">
    <location>
        <begin position="59"/>
        <end position="84"/>
    </location>
</feature>
<evidence type="ECO:0000256" key="5">
    <source>
        <dbReference type="ARBA" id="ARBA00022989"/>
    </source>
</evidence>
<evidence type="ECO:0000256" key="6">
    <source>
        <dbReference type="ARBA" id="ARBA00023136"/>
    </source>
</evidence>
<dbReference type="InterPro" id="IPR000515">
    <property type="entry name" value="MetI-like"/>
</dbReference>
<protein>
    <submittedName>
        <fullName evidence="9">Sugar ABC transporter permease</fullName>
    </submittedName>
</protein>
<evidence type="ECO:0000256" key="3">
    <source>
        <dbReference type="ARBA" id="ARBA00022475"/>
    </source>
</evidence>
<organism evidence="9 10">
    <name type="scientific">Diplocloster agilis</name>
    <dbReference type="NCBI Taxonomy" id="2850323"/>
    <lineage>
        <taxon>Bacteria</taxon>
        <taxon>Bacillati</taxon>
        <taxon>Bacillota</taxon>
        <taxon>Clostridia</taxon>
        <taxon>Lachnospirales</taxon>
        <taxon>Lachnospiraceae</taxon>
        <taxon>Diplocloster</taxon>
    </lineage>
</organism>
<dbReference type="CDD" id="cd06261">
    <property type="entry name" value="TM_PBP2"/>
    <property type="match status" value="1"/>
</dbReference>
<reference evidence="9" key="1">
    <citation type="submission" date="2021-06" db="EMBL/GenBank/DDBJ databases">
        <title>Description of novel taxa of the family Lachnospiraceae.</title>
        <authorList>
            <person name="Chaplin A.V."/>
            <person name="Sokolova S.R."/>
            <person name="Pikina A.P."/>
            <person name="Korzhanova M."/>
            <person name="Belova V."/>
            <person name="Korostin D."/>
            <person name="Efimov B.A."/>
        </authorList>
    </citation>
    <scope>NUCLEOTIDE SEQUENCE</scope>
    <source>
        <strain evidence="9">ASD5720</strain>
    </source>
</reference>
<gene>
    <name evidence="9" type="ORF">KTH89_08315</name>
</gene>
<dbReference type="PANTHER" id="PTHR43227">
    <property type="entry name" value="BLL4140 PROTEIN"/>
    <property type="match status" value="1"/>
</dbReference>
<keyword evidence="4 7" id="KW-0812">Transmembrane</keyword>
<dbReference type="InterPro" id="IPR035906">
    <property type="entry name" value="MetI-like_sf"/>
</dbReference>
<comment type="similarity">
    <text evidence="7">Belongs to the binding-protein-dependent transport system permease family.</text>
</comment>
<evidence type="ECO:0000259" key="8">
    <source>
        <dbReference type="PROSITE" id="PS50928"/>
    </source>
</evidence>
<feature type="transmembrane region" description="Helical" evidence="7">
    <location>
        <begin position="7"/>
        <end position="27"/>
    </location>
</feature>
<accession>A0A949JYQ9</accession>
<evidence type="ECO:0000256" key="2">
    <source>
        <dbReference type="ARBA" id="ARBA00022448"/>
    </source>
</evidence>
<evidence type="ECO:0000256" key="7">
    <source>
        <dbReference type="RuleBase" id="RU363032"/>
    </source>
</evidence>
<dbReference type="InterPro" id="IPR050809">
    <property type="entry name" value="UgpAE/MalFG_permease"/>
</dbReference>
<keyword evidence="2 7" id="KW-0813">Transport</keyword>
<dbReference type="AlphaFoldDB" id="A0A949JYQ9"/>
<evidence type="ECO:0000313" key="9">
    <source>
        <dbReference type="EMBL" id="MBU9736539.1"/>
    </source>
</evidence>
<dbReference type="PROSITE" id="PS50928">
    <property type="entry name" value="ABC_TM1"/>
    <property type="match status" value="1"/>
</dbReference>
<comment type="subcellular location">
    <subcellularLocation>
        <location evidence="1 7">Cell membrane</location>
        <topology evidence="1 7">Multi-pass membrane protein</topology>
    </subcellularLocation>
</comment>
<evidence type="ECO:0000256" key="4">
    <source>
        <dbReference type="ARBA" id="ARBA00022692"/>
    </source>
</evidence>
<dbReference type="PANTHER" id="PTHR43227:SF11">
    <property type="entry name" value="BLL4140 PROTEIN"/>
    <property type="match status" value="1"/>
</dbReference>
<dbReference type="GO" id="GO:0005886">
    <property type="term" value="C:plasma membrane"/>
    <property type="evidence" value="ECO:0007669"/>
    <property type="project" value="UniProtKB-SubCell"/>
</dbReference>
<keyword evidence="5 7" id="KW-1133">Transmembrane helix</keyword>
<dbReference type="GO" id="GO:0055085">
    <property type="term" value="P:transmembrane transport"/>
    <property type="evidence" value="ECO:0007669"/>
    <property type="project" value="InterPro"/>
</dbReference>
<evidence type="ECO:0000313" key="10">
    <source>
        <dbReference type="Proteomes" id="UP000712157"/>
    </source>
</evidence>
<keyword evidence="3" id="KW-1003">Cell membrane</keyword>
<feature type="transmembrane region" description="Helical" evidence="7">
    <location>
        <begin position="197"/>
        <end position="217"/>
    </location>
</feature>
<dbReference type="Gene3D" id="1.10.3720.10">
    <property type="entry name" value="MetI-like"/>
    <property type="match status" value="1"/>
</dbReference>
<keyword evidence="10" id="KW-1185">Reference proteome</keyword>
<dbReference type="SUPFAM" id="SSF161098">
    <property type="entry name" value="MetI-like"/>
    <property type="match status" value="1"/>
</dbReference>
<sequence length="282" mass="31532">MLFLGPASAVFIIAIVAPFVISIIYSFTDWNGVSNEISFIGFKNFAAILNGKSTFLESFWFTFSITFVNVILVVVTGTAAAVVLTARVPLRNMFRLALYLPNTIGGMVLGFVWQFIFVAGMPAIGEKLHMTFMQVPWLGQEETAFWALVIVFVWQNLGYVMVIMTAGFTSLSSDLLESAQIDGANGWKTFFHIKLPLVMPFITICLFWTISCAFKMFELNFSLTKGGPYGSTTSLALNIYYDAFSNNKYGLATAQSLVFFLIIVVITSVQMYLTRRKEKKWA</sequence>
<feature type="transmembrane region" description="Helical" evidence="7">
    <location>
        <begin position="96"/>
        <end position="124"/>
    </location>
</feature>